<dbReference type="PANTHER" id="PTHR20858:SF17">
    <property type="entry name" value="HYDROXYMETHYLPYRIMIDINE_PHOSPHOMETHYLPYRIMIDINE KINASE THI20-RELATED"/>
    <property type="match status" value="1"/>
</dbReference>
<dbReference type="Gene3D" id="3.40.1190.20">
    <property type="match status" value="1"/>
</dbReference>
<dbReference type="Proteomes" id="UP001219862">
    <property type="component" value="Unassembled WGS sequence"/>
</dbReference>
<dbReference type="EC" id="2.7.1.49" evidence="3"/>
<comment type="pathway">
    <text evidence="2">Cofactor biosynthesis; thiamine diphosphate biosynthesis.</text>
</comment>
<dbReference type="CDD" id="cd00564">
    <property type="entry name" value="TMP_TenI"/>
    <property type="match status" value="1"/>
</dbReference>
<evidence type="ECO:0000259" key="6">
    <source>
        <dbReference type="Pfam" id="PF08543"/>
    </source>
</evidence>
<sequence length="538" mass="56370">MPSSLDSGAAPADRPAIIWSVAGTDSGGGAGLAADLRAASAMGVHLCPVVAVVTAQNSLGVQSVHPVPVAQLQAQLDALAQDCRPRAIKCGLLASVEAIECLARCVDALRRDGPVALVIDPVLSATAGGAAFSNAALVQAYRTLLLPRATLLTPNRREAESLAERTDTTTPALARHLLATGAQTVCITGGDDLNAPGAAHLALDWLDAQAPAEPPVAGWLALPRLPSRHHHGSGCTFATAAAAALARGYPLADAVVLAKMLSWSAVRQGYAAGAGAGPVKAEGSFIQDPRCMPVMGFADETTPSPQTLRRWRQALAARPVPGADQATLGLYAITDQATRVGPLLAQGLSQVQLRIKTASGENVQEALHQSLKLAQQQQQPGQLWINDHWREALAAGATALHLGQEDWAALNPEERSQILNSGARLGLSSHSLWELARARGLTPNYIACGPVYPTTTKDMPWRPQGMRNLRWWATMAGCPVVAIGGLLSPEQVQDCAETGAAAACLVRALKPDMSAADLRHFQTAWMNGRARRPLTPPV</sequence>
<dbReference type="GO" id="GO:0008972">
    <property type="term" value="F:phosphomethylpyrimidine kinase activity"/>
    <property type="evidence" value="ECO:0007669"/>
    <property type="project" value="UniProtKB-EC"/>
</dbReference>
<evidence type="ECO:0000313" key="8">
    <source>
        <dbReference type="Proteomes" id="UP001219862"/>
    </source>
</evidence>
<keyword evidence="7" id="KW-0418">Kinase</keyword>
<dbReference type="InterPro" id="IPR004399">
    <property type="entry name" value="HMP/HMP-P_kinase_dom"/>
</dbReference>
<comment type="cofactor">
    <cofactor evidence="1">
        <name>Mg(2+)</name>
        <dbReference type="ChEBI" id="CHEBI:18420"/>
    </cofactor>
</comment>
<dbReference type="InterPro" id="IPR036206">
    <property type="entry name" value="ThiamineP_synth_sf"/>
</dbReference>
<evidence type="ECO:0000256" key="2">
    <source>
        <dbReference type="ARBA" id="ARBA00004948"/>
    </source>
</evidence>
<evidence type="ECO:0000256" key="3">
    <source>
        <dbReference type="ARBA" id="ARBA00012135"/>
    </source>
</evidence>
<protein>
    <recommendedName>
        <fullName evidence="3">hydroxymethylpyrimidine kinase</fullName>
        <ecNumber evidence="3">2.7.1.49</ecNumber>
    </recommendedName>
</protein>
<dbReference type="Pfam" id="PF02581">
    <property type="entry name" value="TMP-TENI"/>
    <property type="match status" value="1"/>
</dbReference>
<dbReference type="SUPFAM" id="SSF51391">
    <property type="entry name" value="Thiamin phosphate synthase"/>
    <property type="match status" value="1"/>
</dbReference>
<dbReference type="InterPro" id="IPR013785">
    <property type="entry name" value="Aldolase_TIM"/>
</dbReference>
<dbReference type="InterPro" id="IPR013749">
    <property type="entry name" value="PM/HMP-P_kinase-1"/>
</dbReference>
<gene>
    <name evidence="7" type="ORF">PRZ01_08990</name>
</gene>
<name>A0ABT5KQX9_9BURK</name>
<dbReference type="PANTHER" id="PTHR20858">
    <property type="entry name" value="PHOSPHOMETHYLPYRIMIDINE KINASE"/>
    <property type="match status" value="1"/>
</dbReference>
<reference evidence="7 8" key="1">
    <citation type="submission" date="2022-10" db="EMBL/GenBank/DDBJ databases">
        <title>paucibacter sp. hw8 Genome sequencing.</title>
        <authorList>
            <person name="Park S."/>
        </authorList>
    </citation>
    <scope>NUCLEOTIDE SEQUENCE [LARGE SCALE GENOMIC DNA]</scope>
    <source>
        <strain evidence="8">hw8</strain>
    </source>
</reference>
<dbReference type="GO" id="GO:0008902">
    <property type="term" value="F:hydroxymethylpyrimidine kinase activity"/>
    <property type="evidence" value="ECO:0007669"/>
    <property type="project" value="UniProtKB-EC"/>
</dbReference>
<evidence type="ECO:0000259" key="5">
    <source>
        <dbReference type="Pfam" id="PF02581"/>
    </source>
</evidence>
<keyword evidence="8" id="KW-1185">Reference proteome</keyword>
<dbReference type="Gene3D" id="3.20.20.70">
    <property type="entry name" value="Aldolase class I"/>
    <property type="match status" value="1"/>
</dbReference>
<evidence type="ECO:0000256" key="1">
    <source>
        <dbReference type="ARBA" id="ARBA00001946"/>
    </source>
</evidence>
<dbReference type="InterPro" id="IPR022998">
    <property type="entry name" value="ThiamineP_synth_TenI"/>
</dbReference>
<comment type="caution">
    <text evidence="7">The sequence shown here is derived from an EMBL/GenBank/DDBJ whole genome shotgun (WGS) entry which is preliminary data.</text>
</comment>
<dbReference type="Pfam" id="PF08543">
    <property type="entry name" value="Phos_pyr_kin"/>
    <property type="match status" value="1"/>
</dbReference>
<proteinExistence type="predicted"/>
<dbReference type="CDD" id="cd01169">
    <property type="entry name" value="HMPP_kinase"/>
    <property type="match status" value="1"/>
</dbReference>
<organism evidence="7 8">
    <name type="scientific">Roseateles koreensis</name>
    <dbReference type="NCBI Taxonomy" id="2987526"/>
    <lineage>
        <taxon>Bacteria</taxon>
        <taxon>Pseudomonadati</taxon>
        <taxon>Pseudomonadota</taxon>
        <taxon>Betaproteobacteria</taxon>
        <taxon>Burkholderiales</taxon>
        <taxon>Sphaerotilaceae</taxon>
        <taxon>Roseateles</taxon>
    </lineage>
</organism>
<evidence type="ECO:0000313" key="7">
    <source>
        <dbReference type="EMBL" id="MDC8785323.1"/>
    </source>
</evidence>
<keyword evidence="4" id="KW-0511">Multifunctional enzyme</keyword>
<dbReference type="EMBL" id="JAQQXS010000007">
    <property type="protein sequence ID" value="MDC8785323.1"/>
    <property type="molecule type" value="Genomic_DNA"/>
</dbReference>
<feature type="domain" description="Pyridoxamine kinase/Phosphomethylpyrimidine kinase" evidence="6">
    <location>
        <begin position="25"/>
        <end position="279"/>
    </location>
</feature>
<evidence type="ECO:0000256" key="4">
    <source>
        <dbReference type="ARBA" id="ARBA00023268"/>
    </source>
</evidence>
<keyword evidence="7" id="KW-0808">Transferase</keyword>
<accession>A0ABT5KQX9</accession>
<dbReference type="InterPro" id="IPR029056">
    <property type="entry name" value="Ribokinase-like"/>
</dbReference>
<dbReference type="SUPFAM" id="SSF53613">
    <property type="entry name" value="Ribokinase-like"/>
    <property type="match status" value="1"/>
</dbReference>
<feature type="domain" description="Thiamine phosphate synthase/TenI" evidence="5">
    <location>
        <begin position="332"/>
        <end position="509"/>
    </location>
</feature>